<dbReference type="PROSITE" id="PS50088">
    <property type="entry name" value="ANK_REPEAT"/>
    <property type="match status" value="2"/>
</dbReference>
<dbReference type="Pfam" id="PF13857">
    <property type="entry name" value="Ank_5"/>
    <property type="match status" value="1"/>
</dbReference>
<keyword evidence="2" id="KW-0677">Repeat</keyword>
<dbReference type="Proteomes" id="UP000239899">
    <property type="component" value="Unassembled WGS sequence"/>
</dbReference>
<organism evidence="6 8">
    <name type="scientific">Chlorella sorokiniana</name>
    <name type="common">Freshwater green alga</name>
    <dbReference type="NCBI Taxonomy" id="3076"/>
    <lineage>
        <taxon>Eukaryota</taxon>
        <taxon>Viridiplantae</taxon>
        <taxon>Chlorophyta</taxon>
        <taxon>core chlorophytes</taxon>
        <taxon>Trebouxiophyceae</taxon>
        <taxon>Chlorellales</taxon>
        <taxon>Chlorellaceae</taxon>
        <taxon>Chlorella clade</taxon>
        <taxon>Chlorella</taxon>
    </lineage>
</organism>
<feature type="compositionally biased region" description="Pro residues" evidence="5">
    <location>
        <begin position="215"/>
        <end position="224"/>
    </location>
</feature>
<comment type="similarity">
    <text evidence="1">Belongs to the ankyrin SOCS box (ASB) family.</text>
</comment>
<feature type="compositionally biased region" description="Acidic residues" evidence="5">
    <location>
        <begin position="18"/>
        <end position="39"/>
    </location>
</feature>
<reference evidence="6" key="2">
    <citation type="submission" date="2018-02" db="EMBL/GenBank/DDBJ databases">
        <authorList>
            <person name="Cohen D.B."/>
            <person name="Kent A.D."/>
        </authorList>
    </citation>
    <scope>NUCLEOTIDE SEQUENCE</scope>
    <source>
        <strain evidence="6">1602</strain>
    </source>
</reference>
<sequence>MGRPIELGTPRVAAETESSSDEEGWVAEGSDDDNEEGEWQDPTGGALTAVFEAAEAGDVDELQEALGRLDVSIDTRGEDSDTAIHLAALYGHSECVRVLLAAGARADVADADGALPLHDAAAGGYVDICTMLLDAVGPSTIDRGDSEGDTPLHNAARGGHDAVVQLLLERGADATLQNDEFKTPGQLAERGTPARQLLEEAQRQAEAAAAAAQPEVPPPAAEVA</sequence>
<evidence type="ECO:0000256" key="5">
    <source>
        <dbReference type="SAM" id="MobiDB-lite"/>
    </source>
</evidence>
<feature type="repeat" description="ANK" evidence="4">
    <location>
        <begin position="79"/>
        <end position="111"/>
    </location>
</feature>
<dbReference type="SMART" id="SM00248">
    <property type="entry name" value="ANK"/>
    <property type="match status" value="3"/>
</dbReference>
<reference evidence="6 8" key="1">
    <citation type="journal article" date="2018" name="Plant J.">
        <title>Genome sequences of Chlorella sorokiniana UTEX 1602 and Micractinium conductrix SAG 241.80: implications to maltose excretion by a green alga.</title>
        <authorList>
            <person name="Arriola M.B."/>
            <person name="Velmurugan N."/>
            <person name="Zhang Y."/>
            <person name="Plunkett M.H."/>
            <person name="Hondzo H."/>
            <person name="Barney B.M."/>
        </authorList>
    </citation>
    <scope>NUCLEOTIDE SEQUENCE [LARGE SCALE GENOMIC DNA]</scope>
    <source>
        <strain evidence="6">1602</strain>
        <strain evidence="8">UTEX 1602</strain>
    </source>
</reference>
<evidence type="ECO:0000313" key="6">
    <source>
        <dbReference type="EMBL" id="PRW56241.1"/>
    </source>
</evidence>
<feature type="compositionally biased region" description="Low complexity" evidence="5">
    <location>
        <begin position="204"/>
        <end position="214"/>
    </location>
</feature>
<feature type="region of interest" description="Disordered" evidence="5">
    <location>
        <begin position="178"/>
        <end position="224"/>
    </location>
</feature>
<evidence type="ECO:0000256" key="4">
    <source>
        <dbReference type="PROSITE-ProRule" id="PRU00023"/>
    </source>
</evidence>
<name>A0A2P6TQC5_CHLSO</name>
<evidence type="ECO:0000313" key="7">
    <source>
        <dbReference type="EMBL" id="PRW56242.1"/>
    </source>
</evidence>
<accession>A0A2P6TQC5</accession>
<evidence type="ECO:0000256" key="3">
    <source>
        <dbReference type="ARBA" id="ARBA00023043"/>
    </source>
</evidence>
<gene>
    <name evidence="6" type="ORF">C2E21_5146</name>
</gene>
<dbReference type="PANTHER" id="PTHR24136">
    <property type="entry name" value="SOWAH (DROSOPHILA) HOMOLOG"/>
    <property type="match status" value="1"/>
</dbReference>
<dbReference type="PRINTS" id="PR01415">
    <property type="entry name" value="ANKYRIN"/>
</dbReference>
<dbReference type="STRING" id="3076.A0A2P6TQC5"/>
<dbReference type="SUPFAM" id="SSF48403">
    <property type="entry name" value="Ankyrin repeat"/>
    <property type="match status" value="1"/>
</dbReference>
<dbReference type="AlphaFoldDB" id="A0A2P6TQC5"/>
<dbReference type="InterPro" id="IPR051573">
    <property type="entry name" value="Ankyrin-SOCS_box_domain"/>
</dbReference>
<feature type="repeat" description="ANK" evidence="4">
    <location>
        <begin position="147"/>
        <end position="179"/>
    </location>
</feature>
<dbReference type="InterPro" id="IPR036770">
    <property type="entry name" value="Ankyrin_rpt-contain_sf"/>
</dbReference>
<evidence type="ECO:0000256" key="1">
    <source>
        <dbReference type="ARBA" id="ARBA00005949"/>
    </source>
</evidence>
<dbReference type="Pfam" id="PF12796">
    <property type="entry name" value="Ank_2"/>
    <property type="match status" value="1"/>
</dbReference>
<keyword evidence="8" id="KW-1185">Reference proteome</keyword>
<dbReference type="GO" id="GO:0016567">
    <property type="term" value="P:protein ubiquitination"/>
    <property type="evidence" value="ECO:0007669"/>
    <property type="project" value="TreeGrafter"/>
</dbReference>
<dbReference type="Gene3D" id="1.25.40.20">
    <property type="entry name" value="Ankyrin repeat-containing domain"/>
    <property type="match status" value="1"/>
</dbReference>
<protein>
    <submittedName>
        <fullName evidence="7">Ankyrin domain isoform A</fullName>
    </submittedName>
    <submittedName>
        <fullName evidence="6">Ankyrin domain isoform B</fullName>
    </submittedName>
</protein>
<keyword evidence="3 4" id="KW-0040">ANK repeat</keyword>
<dbReference type="OrthoDB" id="509238at2759"/>
<dbReference type="InterPro" id="IPR002110">
    <property type="entry name" value="Ankyrin_rpt"/>
</dbReference>
<dbReference type="PROSITE" id="PS50297">
    <property type="entry name" value="ANK_REP_REGION"/>
    <property type="match status" value="2"/>
</dbReference>
<dbReference type="PANTHER" id="PTHR24136:SF15">
    <property type="entry name" value="ANK_REP_REGION DOMAIN-CONTAINING PROTEIN"/>
    <property type="match status" value="1"/>
</dbReference>
<evidence type="ECO:0000313" key="8">
    <source>
        <dbReference type="Proteomes" id="UP000239899"/>
    </source>
</evidence>
<evidence type="ECO:0000256" key="2">
    <source>
        <dbReference type="ARBA" id="ARBA00022737"/>
    </source>
</evidence>
<dbReference type="EMBL" id="LHPG02000009">
    <property type="protein sequence ID" value="PRW56242.1"/>
    <property type="molecule type" value="Genomic_DNA"/>
</dbReference>
<proteinExistence type="inferred from homology"/>
<dbReference type="GO" id="GO:0045732">
    <property type="term" value="P:positive regulation of protein catabolic process"/>
    <property type="evidence" value="ECO:0007669"/>
    <property type="project" value="TreeGrafter"/>
</dbReference>
<comment type="caution">
    <text evidence="6">The sequence shown here is derived from an EMBL/GenBank/DDBJ whole genome shotgun (WGS) entry which is preliminary data.</text>
</comment>
<dbReference type="EMBL" id="LHPG02000009">
    <property type="protein sequence ID" value="PRW56241.1"/>
    <property type="molecule type" value="Genomic_DNA"/>
</dbReference>
<feature type="region of interest" description="Disordered" evidence="5">
    <location>
        <begin position="1"/>
        <end position="45"/>
    </location>
</feature>